<reference evidence="8" key="1">
    <citation type="submission" date="2024-07" db="EMBL/GenBank/DDBJ databases">
        <title>Two chromosome-level genome assemblies of Korean endemic species Abeliophyllum distichum and Forsythia ovata (Oleaceae).</title>
        <authorList>
            <person name="Jang H."/>
        </authorList>
    </citation>
    <scope>NUCLEOTIDE SEQUENCE [LARGE SCALE GENOMIC DNA]</scope>
</reference>
<dbReference type="GO" id="GO:0016758">
    <property type="term" value="F:hexosyltransferase activity"/>
    <property type="evidence" value="ECO:0007669"/>
    <property type="project" value="UniProtKB-ARBA"/>
</dbReference>
<dbReference type="PROSITE" id="PS00375">
    <property type="entry name" value="UDPGT"/>
    <property type="match status" value="1"/>
</dbReference>
<dbReference type="AlphaFoldDB" id="A0ABD1X0A3"/>
<comment type="similarity">
    <text evidence="1 4">Belongs to the UDP-glycosyltransferase family.</text>
</comment>
<dbReference type="PANTHER" id="PTHR11926:SF774">
    <property type="entry name" value="UDP-GLYCOSYLTRANSFERASE 85A1-RELATED"/>
    <property type="match status" value="1"/>
</dbReference>
<keyword evidence="2 4" id="KW-0328">Glycosyltransferase</keyword>
<evidence type="ECO:0000256" key="6">
    <source>
        <dbReference type="SAM" id="MobiDB-lite"/>
    </source>
</evidence>
<evidence type="ECO:0000313" key="7">
    <source>
        <dbReference type="EMBL" id="KAL2554348.1"/>
    </source>
</evidence>
<evidence type="ECO:0000256" key="5">
    <source>
        <dbReference type="RuleBase" id="RU362057"/>
    </source>
</evidence>
<dbReference type="Gene3D" id="3.40.50.2000">
    <property type="entry name" value="Glycogen Phosphorylase B"/>
    <property type="match status" value="2"/>
</dbReference>
<organism evidence="7 8">
    <name type="scientific">Forsythia ovata</name>
    <dbReference type="NCBI Taxonomy" id="205694"/>
    <lineage>
        <taxon>Eukaryota</taxon>
        <taxon>Viridiplantae</taxon>
        <taxon>Streptophyta</taxon>
        <taxon>Embryophyta</taxon>
        <taxon>Tracheophyta</taxon>
        <taxon>Spermatophyta</taxon>
        <taxon>Magnoliopsida</taxon>
        <taxon>eudicotyledons</taxon>
        <taxon>Gunneridae</taxon>
        <taxon>Pentapetalae</taxon>
        <taxon>asterids</taxon>
        <taxon>lamiids</taxon>
        <taxon>Lamiales</taxon>
        <taxon>Oleaceae</taxon>
        <taxon>Forsythieae</taxon>
        <taxon>Forsythia</taxon>
    </lineage>
</organism>
<dbReference type="SUPFAM" id="SSF53756">
    <property type="entry name" value="UDP-Glycosyltransferase/glycogen phosphorylase"/>
    <property type="match status" value="1"/>
</dbReference>
<dbReference type="Proteomes" id="UP001604277">
    <property type="component" value="Unassembled WGS sequence"/>
</dbReference>
<dbReference type="InterPro" id="IPR035595">
    <property type="entry name" value="UDP_glycos_trans_CS"/>
</dbReference>
<proteinExistence type="inferred from homology"/>
<accession>A0ABD1X0A3</accession>
<evidence type="ECO:0000256" key="4">
    <source>
        <dbReference type="RuleBase" id="RU003718"/>
    </source>
</evidence>
<dbReference type="CDD" id="cd03784">
    <property type="entry name" value="GT1_Gtf-like"/>
    <property type="match status" value="1"/>
</dbReference>
<evidence type="ECO:0000256" key="3">
    <source>
        <dbReference type="ARBA" id="ARBA00022679"/>
    </source>
</evidence>
<evidence type="ECO:0000256" key="1">
    <source>
        <dbReference type="ARBA" id="ARBA00009995"/>
    </source>
</evidence>
<gene>
    <name evidence="7" type="ORF">Fot_07967</name>
</gene>
<dbReference type="EC" id="2.4.1.-" evidence="5"/>
<comment type="caution">
    <text evidence="7">The sequence shown here is derived from an EMBL/GenBank/DDBJ whole genome shotgun (WGS) entry which is preliminary data.</text>
</comment>
<dbReference type="Pfam" id="PF00201">
    <property type="entry name" value="UDPGT"/>
    <property type="match status" value="1"/>
</dbReference>
<name>A0ABD1X0A3_9LAMI</name>
<keyword evidence="3 4" id="KW-0808">Transferase</keyword>
<feature type="region of interest" description="Disordered" evidence="6">
    <location>
        <begin position="552"/>
        <end position="571"/>
    </location>
</feature>
<dbReference type="EMBL" id="JBFOLJ010000002">
    <property type="protein sequence ID" value="KAL2554348.1"/>
    <property type="molecule type" value="Genomic_DNA"/>
</dbReference>
<evidence type="ECO:0000256" key="2">
    <source>
        <dbReference type="ARBA" id="ARBA00022676"/>
    </source>
</evidence>
<feature type="region of interest" description="Disordered" evidence="6">
    <location>
        <begin position="524"/>
        <end position="547"/>
    </location>
</feature>
<dbReference type="FunFam" id="3.40.50.2000:FF:000078">
    <property type="entry name" value="Glycosyltransferase"/>
    <property type="match status" value="1"/>
</dbReference>
<dbReference type="InterPro" id="IPR002213">
    <property type="entry name" value="UDP_glucos_trans"/>
</dbReference>
<dbReference type="PANTHER" id="PTHR11926">
    <property type="entry name" value="GLUCOSYL/GLUCURONOSYL TRANSFERASES"/>
    <property type="match status" value="1"/>
</dbReference>
<keyword evidence="8" id="KW-1185">Reference proteome</keyword>
<feature type="compositionally biased region" description="Basic and acidic residues" evidence="6">
    <location>
        <begin position="536"/>
        <end position="547"/>
    </location>
</feature>
<protein>
    <recommendedName>
        <fullName evidence="5">Glycosyltransferase</fullName>
        <ecNumber evidence="5">2.4.1.-</ecNumber>
    </recommendedName>
</protein>
<sequence>MEQKPHAIMIPLPLQGHVIPFVNLAIKLASNGFKITFVNTESINYQISKARGHINGDDIFTGARKSGLDIRYSTVSDGFPLGFDRSLNHDQFFEGVLHVFSAHVDEFVGNLVQKDPTVNTLIVDTFYVWPSMIANKYNLVNISFFTQPALVFTLYYHVDLLRQNGHFASSDNRQDAINYIPGVKSIMPSDLMSYFQVTDDIYTPPHRIVYKSFEDVKKSDFIICNTIQEFEQETISAIQNKQPFYSIGPIFPPEFTKTCISTSLWSESDCTKWLNTKPHGSTLYVSFGSYAHTSKHEIEVVANGLMLSGVNFIWVLRPDIVSSNEPDFLPDGFEDRVKDRGLIVSWCSQNEVISHRAIGGFLTHCGWNSILESLWCGLPLICYPLLTDQFTNRKLVVDDLKIGINLVGNKSLSAEEVVDKINYVMKGKTAKELREQVKKVRKLLEDAIAINGSSERNFKQFTMDLKAKIAIKKGFGIKENGVAKASNHINFSKQKKNHISAPTLKVVQSKIALKAKSLPPAKGVVIREPSPNYRRPTTEKIAGKGKEKVVEPLPKVKPISKQAPSSSKAGQLGSLFGKEVAVFG</sequence>
<evidence type="ECO:0000313" key="8">
    <source>
        <dbReference type="Proteomes" id="UP001604277"/>
    </source>
</evidence>